<dbReference type="GO" id="GO:0004673">
    <property type="term" value="F:protein histidine kinase activity"/>
    <property type="evidence" value="ECO:0007669"/>
    <property type="project" value="UniProtKB-EC"/>
</dbReference>
<evidence type="ECO:0000256" key="2">
    <source>
        <dbReference type="ARBA" id="ARBA00012438"/>
    </source>
</evidence>
<dbReference type="InterPro" id="IPR003594">
    <property type="entry name" value="HATPase_dom"/>
</dbReference>
<evidence type="ECO:0000313" key="6">
    <source>
        <dbReference type="EMBL" id="OFW33009.1"/>
    </source>
</evidence>
<evidence type="ECO:0000259" key="5">
    <source>
        <dbReference type="SMART" id="SM00387"/>
    </source>
</evidence>
<evidence type="ECO:0000313" key="7">
    <source>
        <dbReference type="Proteomes" id="UP000178086"/>
    </source>
</evidence>
<comment type="catalytic activity">
    <reaction evidence="1">
        <text>ATP + protein L-histidine = ADP + protein N-phospho-L-histidine.</text>
        <dbReference type="EC" id="2.7.13.3"/>
    </reaction>
</comment>
<dbReference type="InterPro" id="IPR004358">
    <property type="entry name" value="Sig_transdc_His_kin-like_C"/>
</dbReference>
<dbReference type="AlphaFoldDB" id="A0A1F2UJ18"/>
<dbReference type="Gene3D" id="3.30.565.10">
    <property type="entry name" value="Histidine kinase-like ATPase, C-terminal domain"/>
    <property type="match status" value="1"/>
</dbReference>
<protein>
    <recommendedName>
        <fullName evidence="2">histidine kinase</fullName>
        <ecNumber evidence="2">2.7.13.3</ecNumber>
    </recommendedName>
</protein>
<dbReference type="Proteomes" id="UP000178086">
    <property type="component" value="Unassembled WGS sequence"/>
</dbReference>
<dbReference type="Pfam" id="PF02518">
    <property type="entry name" value="HATPase_c"/>
    <property type="match status" value="1"/>
</dbReference>
<reference evidence="6 7" key="1">
    <citation type="journal article" date="2016" name="Nat. Commun.">
        <title>Thousands of microbial genomes shed light on interconnected biogeochemical processes in an aquifer system.</title>
        <authorList>
            <person name="Anantharaman K."/>
            <person name="Brown C.T."/>
            <person name="Hug L.A."/>
            <person name="Sharon I."/>
            <person name="Castelle C.J."/>
            <person name="Probst A.J."/>
            <person name="Thomas B.C."/>
            <person name="Singh A."/>
            <person name="Wilkins M.J."/>
            <person name="Karaoz U."/>
            <person name="Brodie E.L."/>
            <person name="Williams K.H."/>
            <person name="Hubbard S.S."/>
            <person name="Banfield J.F."/>
        </authorList>
    </citation>
    <scope>NUCLEOTIDE SEQUENCE [LARGE SCALE GENOMIC DNA]</scope>
</reference>
<dbReference type="PRINTS" id="PR00344">
    <property type="entry name" value="BCTRLSENSOR"/>
</dbReference>
<evidence type="ECO:0000256" key="3">
    <source>
        <dbReference type="ARBA" id="ARBA00023012"/>
    </source>
</evidence>
<dbReference type="SMART" id="SM00387">
    <property type="entry name" value="HATPase_c"/>
    <property type="match status" value="1"/>
</dbReference>
<gene>
    <name evidence="6" type="ORF">A2074_03270</name>
</gene>
<dbReference type="EC" id="2.7.13.3" evidence="2"/>
<feature type="region of interest" description="Disordered" evidence="4">
    <location>
        <begin position="1"/>
        <end position="32"/>
    </location>
</feature>
<dbReference type="SUPFAM" id="SSF46785">
    <property type="entry name" value="Winged helix' DNA-binding domain"/>
    <property type="match status" value="1"/>
</dbReference>
<accession>A0A1F2UJ18</accession>
<dbReference type="InterPro" id="IPR036390">
    <property type="entry name" value="WH_DNA-bd_sf"/>
</dbReference>
<keyword evidence="3" id="KW-0902">Two-component regulatory system</keyword>
<name>A0A1F2UJ18_9ACTN</name>
<feature type="domain" description="Histidine kinase/HSP90-like ATPase" evidence="5">
    <location>
        <begin position="81"/>
        <end position="188"/>
    </location>
</feature>
<dbReference type="SUPFAM" id="SSF55874">
    <property type="entry name" value="ATPase domain of HSP90 chaperone/DNA topoisomerase II/histidine kinase"/>
    <property type="match status" value="1"/>
</dbReference>
<dbReference type="InterPro" id="IPR036890">
    <property type="entry name" value="HATPase_C_sf"/>
</dbReference>
<sequence>MNNLETADGSAVKEPAVEPPKVLDDASSAGTEPSAQLNNIARLAIYDSFMAAPRVVELNSKDYDDFINLLATKTYQYSKEIGGNVPYTVLREAIENLIHAYFRDIVISIYNNGNTVRISDQGPGIKNKDKACEPGFSTATSDMKQYIKGVGSGLPIIRETISFLGGAIEVEDNLDTGTVITLSVPDKVAAESREQAPVPAEIELNKRQKQVLFLMMEIGSTGPSKIAGELGIGLSTAYRDLIYLEEKSLISSDEQGKRVLTLLGIEYLDDILNQ</sequence>
<organism evidence="6 7">
    <name type="scientific">Candidatus Aquicultor primus</name>
    <dbReference type="NCBI Taxonomy" id="1797195"/>
    <lineage>
        <taxon>Bacteria</taxon>
        <taxon>Bacillati</taxon>
        <taxon>Actinomycetota</taxon>
        <taxon>Candidatus Aquicultoria</taxon>
        <taxon>Candidatus Aquicultorales</taxon>
        <taxon>Candidatus Aquicultoraceae</taxon>
        <taxon>Candidatus Aquicultor</taxon>
    </lineage>
</organism>
<proteinExistence type="predicted"/>
<comment type="caution">
    <text evidence="6">The sequence shown here is derived from an EMBL/GenBank/DDBJ whole genome shotgun (WGS) entry which is preliminary data.</text>
</comment>
<dbReference type="EMBL" id="MELI01000079">
    <property type="protein sequence ID" value="OFW33009.1"/>
    <property type="molecule type" value="Genomic_DNA"/>
</dbReference>
<evidence type="ECO:0000256" key="1">
    <source>
        <dbReference type="ARBA" id="ARBA00000085"/>
    </source>
</evidence>
<evidence type="ECO:0000256" key="4">
    <source>
        <dbReference type="SAM" id="MobiDB-lite"/>
    </source>
</evidence>
<dbReference type="GO" id="GO:0000160">
    <property type="term" value="P:phosphorelay signal transduction system"/>
    <property type="evidence" value="ECO:0007669"/>
    <property type="project" value="UniProtKB-KW"/>
</dbReference>